<dbReference type="InterPro" id="IPR036397">
    <property type="entry name" value="RNaseH_sf"/>
</dbReference>
<dbReference type="Proteomes" id="UP001558613">
    <property type="component" value="Unassembled WGS sequence"/>
</dbReference>
<dbReference type="InterPro" id="IPR050951">
    <property type="entry name" value="Retrovirus_Pol_polyprotein"/>
</dbReference>
<evidence type="ECO:0000256" key="3">
    <source>
        <dbReference type="ARBA" id="ARBA00022722"/>
    </source>
</evidence>
<feature type="region of interest" description="Disordered" evidence="6">
    <location>
        <begin position="252"/>
        <end position="295"/>
    </location>
</feature>
<evidence type="ECO:0000313" key="9">
    <source>
        <dbReference type="Proteomes" id="UP001558613"/>
    </source>
</evidence>
<dbReference type="InterPro" id="IPR001584">
    <property type="entry name" value="Integrase_cat-core"/>
</dbReference>
<dbReference type="Pfam" id="PF00665">
    <property type="entry name" value="rve"/>
    <property type="match status" value="1"/>
</dbReference>
<protein>
    <recommendedName>
        <fullName evidence="7">Integrase catalytic domain-containing protein</fullName>
    </recommendedName>
</protein>
<feature type="compositionally biased region" description="Basic and acidic residues" evidence="6">
    <location>
        <begin position="252"/>
        <end position="265"/>
    </location>
</feature>
<dbReference type="PANTHER" id="PTHR37984:SF5">
    <property type="entry name" value="PROTEIN NYNRIN-LIKE"/>
    <property type="match status" value="1"/>
</dbReference>
<accession>A0ABR3LUB5</accession>
<dbReference type="Gene3D" id="3.30.420.10">
    <property type="entry name" value="Ribonuclease H-like superfamily/Ribonuclease H"/>
    <property type="match status" value="1"/>
</dbReference>
<evidence type="ECO:0000313" key="8">
    <source>
        <dbReference type="EMBL" id="KAL1255033.1"/>
    </source>
</evidence>
<keyword evidence="1" id="KW-0808">Transferase</keyword>
<dbReference type="PANTHER" id="PTHR37984">
    <property type="entry name" value="PROTEIN CBG26694"/>
    <property type="match status" value="1"/>
</dbReference>
<dbReference type="Gene3D" id="2.30.30.850">
    <property type="match status" value="1"/>
</dbReference>
<dbReference type="EMBL" id="JAYMGO010000019">
    <property type="protein sequence ID" value="KAL1255033.1"/>
    <property type="molecule type" value="Genomic_DNA"/>
</dbReference>
<evidence type="ECO:0000256" key="6">
    <source>
        <dbReference type="SAM" id="MobiDB-lite"/>
    </source>
</evidence>
<sequence>MIKRVQGKRYMLVVIDRFSRWVEATPSADEGAGTVIKFLTREVFPRFGIPSEISSDNGSAFIQKTVKQVLQHLRIKQRLGCVYRPQSQGQVECFNGVLKSKINKICVSTKLNWIDALPLALMSCRMQTNGITHLTPHEMLTGRPMLVPYSRGPYKGPPLEQLQMELRSYMKQLTAIHKAICVQEKRKEPCAEAETTCPIAPGDQIYLRVFRRKWNEPRREGPYKVTAATSTAVQVEGSNTWYHLNHCTRVPKEKTRTAGDNRQETTEQESQRVGNDEGAGQNNENNDPDNMPAHHMLVTSSSYHQHHDSEYHNPDSRCHNSYDQPYFPAINFSALSKTH</sequence>
<keyword evidence="3" id="KW-0540">Nuclease</keyword>
<evidence type="ECO:0000256" key="2">
    <source>
        <dbReference type="ARBA" id="ARBA00022695"/>
    </source>
</evidence>
<keyword evidence="2" id="KW-0548">Nucleotidyltransferase</keyword>
<gene>
    <name evidence="8" type="ORF">QQF64_013094</name>
</gene>
<name>A0ABR3LUB5_9TELE</name>
<keyword evidence="4" id="KW-0255">Endonuclease</keyword>
<evidence type="ECO:0000256" key="5">
    <source>
        <dbReference type="ARBA" id="ARBA00022801"/>
    </source>
</evidence>
<evidence type="ECO:0000256" key="4">
    <source>
        <dbReference type="ARBA" id="ARBA00022759"/>
    </source>
</evidence>
<proteinExistence type="predicted"/>
<comment type="caution">
    <text evidence="8">The sequence shown here is derived from an EMBL/GenBank/DDBJ whole genome shotgun (WGS) entry which is preliminary data.</text>
</comment>
<dbReference type="Pfam" id="PF18697">
    <property type="entry name" value="MLVIN_C"/>
    <property type="match status" value="1"/>
</dbReference>
<dbReference type="InterPro" id="IPR040643">
    <property type="entry name" value="MLVIN_C"/>
</dbReference>
<dbReference type="SUPFAM" id="SSF53098">
    <property type="entry name" value="Ribonuclease H-like"/>
    <property type="match status" value="1"/>
</dbReference>
<organism evidence="8 9">
    <name type="scientific">Cirrhinus molitorella</name>
    <name type="common">mud carp</name>
    <dbReference type="NCBI Taxonomy" id="172907"/>
    <lineage>
        <taxon>Eukaryota</taxon>
        <taxon>Metazoa</taxon>
        <taxon>Chordata</taxon>
        <taxon>Craniata</taxon>
        <taxon>Vertebrata</taxon>
        <taxon>Euteleostomi</taxon>
        <taxon>Actinopterygii</taxon>
        <taxon>Neopterygii</taxon>
        <taxon>Teleostei</taxon>
        <taxon>Ostariophysi</taxon>
        <taxon>Cypriniformes</taxon>
        <taxon>Cyprinidae</taxon>
        <taxon>Labeoninae</taxon>
        <taxon>Labeonini</taxon>
        <taxon>Cirrhinus</taxon>
    </lineage>
</organism>
<dbReference type="InterPro" id="IPR012337">
    <property type="entry name" value="RNaseH-like_sf"/>
</dbReference>
<feature type="domain" description="Integrase catalytic" evidence="7">
    <location>
        <begin position="1"/>
        <end position="144"/>
    </location>
</feature>
<evidence type="ECO:0000256" key="1">
    <source>
        <dbReference type="ARBA" id="ARBA00022679"/>
    </source>
</evidence>
<keyword evidence="5" id="KW-0378">Hydrolase</keyword>
<keyword evidence="9" id="KW-1185">Reference proteome</keyword>
<dbReference type="PROSITE" id="PS50994">
    <property type="entry name" value="INTEGRASE"/>
    <property type="match status" value="1"/>
</dbReference>
<reference evidence="8 9" key="1">
    <citation type="submission" date="2023-09" db="EMBL/GenBank/DDBJ databases">
        <authorList>
            <person name="Wang M."/>
        </authorList>
    </citation>
    <scope>NUCLEOTIDE SEQUENCE [LARGE SCALE GENOMIC DNA]</scope>
    <source>
        <strain evidence="8">GT-2023</strain>
        <tissue evidence="8">Liver</tissue>
    </source>
</reference>
<evidence type="ECO:0000259" key="7">
    <source>
        <dbReference type="PROSITE" id="PS50994"/>
    </source>
</evidence>